<evidence type="ECO:0000313" key="2">
    <source>
        <dbReference type="EMBL" id="OUM90801.1"/>
    </source>
</evidence>
<accession>A0A1Y3PTX8</accession>
<proteinExistence type="predicted"/>
<dbReference type="AlphaFoldDB" id="A0A1Y3PTX8"/>
<reference evidence="3" key="1">
    <citation type="submission" date="2016-06" db="EMBL/GenBank/DDBJ databases">
        <authorList>
            <person name="Nascimento L."/>
            <person name="Pereira R.V."/>
            <person name="Martins L.F."/>
            <person name="Quaggio R.B."/>
            <person name="Silva A.M."/>
            <person name="Setubal J.C."/>
        </authorList>
    </citation>
    <scope>NUCLEOTIDE SEQUENCE [LARGE SCALE GENOMIC DNA]</scope>
</reference>
<protein>
    <recommendedName>
        <fullName evidence="4">Intracellular proteinase inhibitor BsuPI domain-containing protein</fullName>
    </recommendedName>
</protein>
<comment type="caution">
    <text evidence="2">The sequence shown here is derived from an EMBL/GenBank/DDBJ whole genome shotgun (WGS) entry which is preliminary data.</text>
</comment>
<name>A0A1Y3PTX8_9BACI</name>
<gene>
    <name evidence="2" type="ORF">BAA01_07435</name>
</gene>
<dbReference type="EMBL" id="LZRT01000010">
    <property type="protein sequence ID" value="OUM90801.1"/>
    <property type="molecule type" value="Genomic_DNA"/>
</dbReference>
<organism evidence="2 3">
    <name type="scientific">Bacillus thermozeamaize</name>
    <dbReference type="NCBI Taxonomy" id="230954"/>
    <lineage>
        <taxon>Bacteria</taxon>
        <taxon>Bacillati</taxon>
        <taxon>Bacillota</taxon>
        <taxon>Bacilli</taxon>
        <taxon>Bacillales</taxon>
        <taxon>Bacillaceae</taxon>
        <taxon>Bacillus</taxon>
    </lineage>
</organism>
<feature type="chain" id="PRO_5038661231" description="Intracellular proteinase inhibitor BsuPI domain-containing protein" evidence="1">
    <location>
        <begin position="25"/>
        <end position="306"/>
    </location>
</feature>
<dbReference type="PROSITE" id="PS51257">
    <property type="entry name" value="PROKAR_LIPOPROTEIN"/>
    <property type="match status" value="1"/>
</dbReference>
<dbReference type="Proteomes" id="UP000196475">
    <property type="component" value="Unassembled WGS sequence"/>
</dbReference>
<evidence type="ECO:0000256" key="1">
    <source>
        <dbReference type="SAM" id="SignalP"/>
    </source>
</evidence>
<feature type="signal peptide" evidence="1">
    <location>
        <begin position="1"/>
        <end position="24"/>
    </location>
</feature>
<keyword evidence="1" id="KW-0732">Signal</keyword>
<sequence>MRKIHLFFLITFLIVFISSCSSTSSPYDDHQLPIAKGAEGFSIGLYNPDDTIEAKRTFVLNGNKFNKKIVFGNMVSHQGEFLLTVFDRGQQIPFKVDGKEYTVFRFSAEAKEYVPIEVSLENLNEDFHSINFIVFKSPDSAPDNVNGAFEFIQPFYVRVNLLNEKQSQELSPIDPQKLGPSINPGRIHGVFLSQSDDKYKSWFKGTVPENGVLEHHVTIGNKEMERMDFFLVALLDWKQIPFNDAPYLYSELKPGEEVTFTAKIKPTNKSKQILNYLLLPSPFVDLPDHNPYPLFSPMASFRVQLN</sequence>
<evidence type="ECO:0000313" key="3">
    <source>
        <dbReference type="Proteomes" id="UP000196475"/>
    </source>
</evidence>
<evidence type="ECO:0008006" key="4">
    <source>
        <dbReference type="Google" id="ProtNLM"/>
    </source>
</evidence>